<protein>
    <submittedName>
        <fullName evidence="2">Uncharacterized protein</fullName>
    </submittedName>
</protein>
<accession>A0ABT9VEB4</accession>
<evidence type="ECO:0000313" key="3">
    <source>
        <dbReference type="Proteomes" id="UP001224359"/>
    </source>
</evidence>
<feature type="transmembrane region" description="Helical" evidence="1">
    <location>
        <begin position="102"/>
        <end position="123"/>
    </location>
</feature>
<gene>
    <name evidence="2" type="ORF">J2S77_001248</name>
</gene>
<feature type="transmembrane region" description="Helical" evidence="1">
    <location>
        <begin position="75"/>
        <end position="96"/>
    </location>
</feature>
<name>A0ABT9VEB4_9BACI</name>
<comment type="caution">
    <text evidence="2">The sequence shown here is derived from an EMBL/GenBank/DDBJ whole genome shotgun (WGS) entry which is preliminary data.</text>
</comment>
<reference evidence="2 3" key="1">
    <citation type="submission" date="2023-07" db="EMBL/GenBank/DDBJ databases">
        <title>Genomic Encyclopedia of Type Strains, Phase IV (KMG-IV): sequencing the most valuable type-strain genomes for metagenomic binning, comparative biology and taxonomic classification.</title>
        <authorList>
            <person name="Goeker M."/>
        </authorList>
    </citation>
    <scope>NUCLEOTIDE SEQUENCE [LARGE SCALE GENOMIC DNA]</scope>
    <source>
        <strain evidence="2 3">DSM 16460</strain>
    </source>
</reference>
<evidence type="ECO:0000313" key="2">
    <source>
        <dbReference type="EMBL" id="MDQ0159284.1"/>
    </source>
</evidence>
<dbReference type="Proteomes" id="UP001224359">
    <property type="component" value="Unassembled WGS sequence"/>
</dbReference>
<sequence>MHKLHNISSRMATAFLTMVLTYIAYLLYSGFHLSEAYDLVSNPFIWLIFIVYLVVCSYVNEWVARKLDDNAKRTFVSLYMISAMFIWVLVYIPLAMSSMAVYLYMIFYSSLFTVFAFLLFYFIERIVRRSKRRPFGVGVPAIIILIIIMTWNPAIKSGFSETYDQGQYEVTFDQFNGEETVHIPVESGQDYELRVEWGLADDSGNNYGLKRHSATSNYGNLDYIGENEDWLYQFEATDSGDLPIKYHGHNISGSIVITWKNVSDN</sequence>
<feature type="transmembrane region" description="Helical" evidence="1">
    <location>
        <begin position="12"/>
        <end position="31"/>
    </location>
</feature>
<keyword evidence="1" id="KW-0472">Membrane</keyword>
<evidence type="ECO:0000256" key="1">
    <source>
        <dbReference type="SAM" id="Phobius"/>
    </source>
</evidence>
<organism evidence="2 3">
    <name type="scientific">Alkalibacillus salilacus</name>
    <dbReference type="NCBI Taxonomy" id="284582"/>
    <lineage>
        <taxon>Bacteria</taxon>
        <taxon>Bacillati</taxon>
        <taxon>Bacillota</taxon>
        <taxon>Bacilli</taxon>
        <taxon>Bacillales</taxon>
        <taxon>Bacillaceae</taxon>
        <taxon>Alkalibacillus</taxon>
    </lineage>
</organism>
<keyword evidence="1" id="KW-0812">Transmembrane</keyword>
<feature type="transmembrane region" description="Helical" evidence="1">
    <location>
        <begin position="135"/>
        <end position="154"/>
    </location>
</feature>
<keyword evidence="3" id="KW-1185">Reference proteome</keyword>
<feature type="transmembrane region" description="Helical" evidence="1">
    <location>
        <begin position="43"/>
        <end position="63"/>
    </location>
</feature>
<keyword evidence="1" id="KW-1133">Transmembrane helix</keyword>
<proteinExistence type="predicted"/>
<dbReference type="RefSeq" id="WP_306975641.1">
    <property type="nucleotide sequence ID" value="NZ_JAUSTQ010000004.1"/>
</dbReference>
<dbReference type="EMBL" id="JAUSTQ010000004">
    <property type="protein sequence ID" value="MDQ0159284.1"/>
    <property type="molecule type" value="Genomic_DNA"/>
</dbReference>